<dbReference type="PROSITE" id="PS00211">
    <property type="entry name" value="ABC_TRANSPORTER_1"/>
    <property type="match status" value="1"/>
</dbReference>
<evidence type="ECO:0000256" key="2">
    <source>
        <dbReference type="ARBA" id="ARBA00022448"/>
    </source>
</evidence>
<dbReference type="SUPFAM" id="SSF52540">
    <property type="entry name" value="P-loop containing nucleoside triphosphate hydrolases"/>
    <property type="match status" value="1"/>
</dbReference>
<dbReference type="InterPro" id="IPR050319">
    <property type="entry name" value="ABC_transp_ATP-bind"/>
</dbReference>
<dbReference type="PROSITE" id="PS50893">
    <property type="entry name" value="ABC_TRANSPORTER_2"/>
    <property type="match status" value="1"/>
</dbReference>
<dbReference type="Pfam" id="PF00005">
    <property type="entry name" value="ABC_tran"/>
    <property type="match status" value="1"/>
</dbReference>
<dbReference type="CDD" id="cd03257">
    <property type="entry name" value="ABC_NikE_OppD_transporters"/>
    <property type="match status" value="1"/>
</dbReference>
<evidence type="ECO:0000259" key="5">
    <source>
        <dbReference type="PROSITE" id="PS50893"/>
    </source>
</evidence>
<dbReference type="PANTHER" id="PTHR43776">
    <property type="entry name" value="TRANSPORT ATP-BINDING PROTEIN"/>
    <property type="match status" value="1"/>
</dbReference>
<feature type="domain" description="ABC transporter" evidence="5">
    <location>
        <begin position="24"/>
        <end position="262"/>
    </location>
</feature>
<keyword evidence="7" id="KW-1185">Reference proteome</keyword>
<protein>
    <submittedName>
        <fullName evidence="6">ABC-type dipeptide/oligopeptide/nickel transport system, ATPase component</fullName>
    </submittedName>
</protein>
<reference evidence="7" key="1">
    <citation type="submission" date="2017-03" db="EMBL/GenBank/DDBJ databases">
        <authorList>
            <person name="Monnet C."/>
        </authorList>
    </citation>
    <scope>NUCLEOTIDE SEQUENCE [LARGE SCALE GENOMIC DNA]</scope>
    <source>
        <strain evidence="7">SJ5-8</strain>
    </source>
</reference>
<dbReference type="GO" id="GO:0015833">
    <property type="term" value="P:peptide transport"/>
    <property type="evidence" value="ECO:0007669"/>
    <property type="project" value="InterPro"/>
</dbReference>
<keyword evidence="2" id="KW-0813">Transport</keyword>
<dbReference type="EMBL" id="FXZM01000004">
    <property type="protein sequence ID" value="SMY11440.1"/>
    <property type="molecule type" value="Genomic_DNA"/>
</dbReference>
<dbReference type="GO" id="GO:0005524">
    <property type="term" value="F:ATP binding"/>
    <property type="evidence" value="ECO:0007669"/>
    <property type="project" value="UniProtKB-KW"/>
</dbReference>
<gene>
    <name evidence="6" type="ORF">BJEO58_01025</name>
</gene>
<dbReference type="OrthoDB" id="8481147at2"/>
<name>A0A2H1L3S7_9MICO</name>
<evidence type="ECO:0000256" key="3">
    <source>
        <dbReference type="ARBA" id="ARBA00022741"/>
    </source>
</evidence>
<dbReference type="InterPro" id="IPR017871">
    <property type="entry name" value="ABC_transporter-like_CS"/>
</dbReference>
<evidence type="ECO:0000313" key="7">
    <source>
        <dbReference type="Proteomes" id="UP000234462"/>
    </source>
</evidence>
<evidence type="ECO:0000256" key="4">
    <source>
        <dbReference type="ARBA" id="ARBA00022840"/>
    </source>
</evidence>
<dbReference type="InterPro" id="IPR027417">
    <property type="entry name" value="P-loop_NTPase"/>
</dbReference>
<dbReference type="GO" id="GO:0016887">
    <property type="term" value="F:ATP hydrolysis activity"/>
    <property type="evidence" value="ECO:0007669"/>
    <property type="project" value="InterPro"/>
</dbReference>
<dbReference type="InterPro" id="IPR013563">
    <property type="entry name" value="Oligopep_ABC_C"/>
</dbReference>
<dbReference type="InterPro" id="IPR003439">
    <property type="entry name" value="ABC_transporter-like_ATP-bd"/>
</dbReference>
<proteinExistence type="inferred from homology"/>
<comment type="similarity">
    <text evidence="1">Belongs to the ABC transporter superfamily.</text>
</comment>
<dbReference type="InterPro" id="IPR003593">
    <property type="entry name" value="AAA+_ATPase"/>
</dbReference>
<accession>A0A2H1L3S7</accession>
<evidence type="ECO:0000256" key="1">
    <source>
        <dbReference type="ARBA" id="ARBA00005417"/>
    </source>
</evidence>
<dbReference type="PANTHER" id="PTHR43776:SF7">
    <property type="entry name" value="D,D-DIPEPTIDE TRANSPORT ATP-BINDING PROTEIN DDPF-RELATED"/>
    <property type="match status" value="1"/>
</dbReference>
<sequence>MTTTVIAPESARVTTEAHERRPALSVRGLRVRYGSREVLSGIDLRVAPGEIVGLIGESGSGKTSLARAVLGLVPVAAGSVEVDGQDVSTFTRGRWQSFRRSGSAQYVFQDPLSSLDSRFTVRASVLEGLRETLPRTEAEDRAARALRTVGLAETLWDRRPGQLSGGQRQRVAIARATAVSPKLLICDEPVSALDASSRIEVVRTLETIARAGTGVLIISHDLSSLGAIADRVSVLNEAQIVESGPAAEVLGSPRHPYTRRLIDAIPTI</sequence>
<dbReference type="AlphaFoldDB" id="A0A2H1L3S7"/>
<keyword evidence="3" id="KW-0547">Nucleotide-binding</keyword>
<dbReference type="Gene3D" id="3.40.50.300">
    <property type="entry name" value="P-loop containing nucleotide triphosphate hydrolases"/>
    <property type="match status" value="1"/>
</dbReference>
<evidence type="ECO:0000313" key="6">
    <source>
        <dbReference type="EMBL" id="SMY11440.1"/>
    </source>
</evidence>
<dbReference type="SMART" id="SM00382">
    <property type="entry name" value="AAA"/>
    <property type="match status" value="1"/>
</dbReference>
<dbReference type="RefSeq" id="WP_101588326.1">
    <property type="nucleotide sequence ID" value="NZ_FXZM01000004.1"/>
</dbReference>
<dbReference type="Pfam" id="PF08352">
    <property type="entry name" value="oligo_HPY"/>
    <property type="match status" value="1"/>
</dbReference>
<dbReference type="GO" id="GO:0055085">
    <property type="term" value="P:transmembrane transport"/>
    <property type="evidence" value="ECO:0007669"/>
    <property type="project" value="UniProtKB-ARBA"/>
</dbReference>
<dbReference type="Proteomes" id="UP000234462">
    <property type="component" value="Unassembled WGS sequence"/>
</dbReference>
<keyword evidence="4" id="KW-0067">ATP-binding</keyword>
<organism evidence="6 7">
    <name type="scientific">Brevibacterium jeotgali</name>
    <dbReference type="NCBI Taxonomy" id="1262550"/>
    <lineage>
        <taxon>Bacteria</taxon>
        <taxon>Bacillati</taxon>
        <taxon>Actinomycetota</taxon>
        <taxon>Actinomycetes</taxon>
        <taxon>Micrococcales</taxon>
        <taxon>Brevibacteriaceae</taxon>
        <taxon>Brevibacterium</taxon>
    </lineage>
</organism>